<dbReference type="Pfam" id="PF01757">
    <property type="entry name" value="Acyl_transf_3"/>
    <property type="match status" value="1"/>
</dbReference>
<dbReference type="InterPro" id="IPR050879">
    <property type="entry name" value="Acyltransferase_3"/>
</dbReference>
<feature type="transmembrane region" description="Helical" evidence="1">
    <location>
        <begin position="97"/>
        <end position="116"/>
    </location>
</feature>
<evidence type="ECO:0000256" key="1">
    <source>
        <dbReference type="SAM" id="Phobius"/>
    </source>
</evidence>
<dbReference type="GO" id="GO:0016746">
    <property type="term" value="F:acyltransferase activity"/>
    <property type="evidence" value="ECO:0007669"/>
    <property type="project" value="UniProtKB-KW"/>
</dbReference>
<evidence type="ECO:0000313" key="4">
    <source>
        <dbReference type="Proteomes" id="UP001181355"/>
    </source>
</evidence>
<keyword evidence="1" id="KW-0812">Transmembrane</keyword>
<name>A0ABY9RF68_9BURK</name>
<protein>
    <submittedName>
        <fullName evidence="3">Acyltransferase</fullName>
        <ecNumber evidence="3">2.3.-.-</ecNumber>
    </submittedName>
</protein>
<feature type="transmembrane region" description="Helical" evidence="1">
    <location>
        <begin position="281"/>
        <end position="300"/>
    </location>
</feature>
<sequence length="360" mass="39996">MSSLPQSYTKDCYLNVQAMRAIAALLVVLGHTLALGGMELPRYLGGGLVHTFAYAGVDIFFVISGFVICAAASKHLASTSNSNGLQRATAFLLRRVFRIYPLYWVLLLAAFCLAYFHNPGLLALPRELIVSLFLLTERNNPVLSPAWSLVFEMYFYLCTAFILLLSRSRWLLLMAVWFGLSCGLIFSAKSLGLEGRLYTDPLLLEFGFGCLIFFAISRNYVLAPMLASVTLLLGAVFFFWGAQQTLHQGLLPPMPRVQSFGVGSALLLYALICLEHQAQLTMPRLLIALGTISYSIYLVHRPLIDLGLILVARYQIQVQAYPVLLSSLMMAIVIAASAVLYRYLERPMISIGSRLARRCE</sequence>
<dbReference type="RefSeq" id="WP_309481361.1">
    <property type="nucleotide sequence ID" value="NZ_CP133720.1"/>
</dbReference>
<feature type="transmembrane region" description="Helical" evidence="1">
    <location>
        <begin position="197"/>
        <end position="216"/>
    </location>
</feature>
<evidence type="ECO:0000313" key="3">
    <source>
        <dbReference type="EMBL" id="WMW79868.1"/>
    </source>
</evidence>
<feature type="transmembrane region" description="Helical" evidence="1">
    <location>
        <begin position="257"/>
        <end position="274"/>
    </location>
</feature>
<dbReference type="EC" id="2.3.-.-" evidence="3"/>
<feature type="transmembrane region" description="Helical" evidence="1">
    <location>
        <begin position="170"/>
        <end position="191"/>
    </location>
</feature>
<feature type="transmembrane region" description="Helical" evidence="1">
    <location>
        <begin position="52"/>
        <end position="76"/>
    </location>
</feature>
<keyword evidence="1" id="KW-0472">Membrane</keyword>
<proteinExistence type="predicted"/>
<feature type="transmembrane region" description="Helical" evidence="1">
    <location>
        <begin position="21"/>
        <end position="40"/>
    </location>
</feature>
<feature type="transmembrane region" description="Helical" evidence="1">
    <location>
        <begin position="146"/>
        <end position="165"/>
    </location>
</feature>
<keyword evidence="1" id="KW-1133">Transmembrane helix</keyword>
<keyword evidence="3" id="KW-0808">Transferase</keyword>
<accession>A0ABY9RF68</accession>
<dbReference type="InterPro" id="IPR002656">
    <property type="entry name" value="Acyl_transf_3_dom"/>
</dbReference>
<keyword evidence="3" id="KW-0012">Acyltransferase</keyword>
<dbReference type="PANTHER" id="PTHR23028">
    <property type="entry name" value="ACETYLTRANSFERASE"/>
    <property type="match status" value="1"/>
</dbReference>
<gene>
    <name evidence="3" type="ORF">RF679_14610</name>
</gene>
<dbReference type="EMBL" id="CP133720">
    <property type="protein sequence ID" value="WMW79868.1"/>
    <property type="molecule type" value="Genomic_DNA"/>
</dbReference>
<dbReference type="Proteomes" id="UP001181355">
    <property type="component" value="Chromosome"/>
</dbReference>
<reference evidence="3" key="1">
    <citation type="submission" date="2023-09" db="EMBL/GenBank/DDBJ databases">
        <title>Undibacterium sp. 20NA77.5 isolated from freshwater.</title>
        <authorList>
            <person name="Le V."/>
            <person name="Ko S.-R."/>
            <person name="Ahn C.-Y."/>
            <person name="Oh H.-M."/>
        </authorList>
    </citation>
    <scope>NUCLEOTIDE SEQUENCE</scope>
    <source>
        <strain evidence="3">20NA77.5</strain>
    </source>
</reference>
<dbReference type="PANTHER" id="PTHR23028:SF131">
    <property type="entry name" value="BLR2367 PROTEIN"/>
    <property type="match status" value="1"/>
</dbReference>
<organism evidence="3 4">
    <name type="scientific">Undibacterium cyanobacteriorum</name>
    <dbReference type="NCBI Taxonomy" id="3073561"/>
    <lineage>
        <taxon>Bacteria</taxon>
        <taxon>Pseudomonadati</taxon>
        <taxon>Pseudomonadota</taxon>
        <taxon>Betaproteobacteria</taxon>
        <taxon>Burkholderiales</taxon>
        <taxon>Oxalobacteraceae</taxon>
        <taxon>Undibacterium</taxon>
    </lineage>
</organism>
<evidence type="ECO:0000259" key="2">
    <source>
        <dbReference type="Pfam" id="PF01757"/>
    </source>
</evidence>
<keyword evidence="4" id="KW-1185">Reference proteome</keyword>
<feature type="transmembrane region" description="Helical" evidence="1">
    <location>
        <begin position="223"/>
        <end position="242"/>
    </location>
</feature>
<feature type="transmembrane region" description="Helical" evidence="1">
    <location>
        <begin position="320"/>
        <end position="344"/>
    </location>
</feature>
<feature type="domain" description="Acyltransferase 3" evidence="2">
    <location>
        <begin position="16"/>
        <end position="341"/>
    </location>
</feature>